<keyword evidence="5 7" id="KW-0472">Membrane</keyword>
<dbReference type="InterPro" id="IPR007829">
    <property type="entry name" value="TM2"/>
</dbReference>
<dbReference type="EMBL" id="JACHKT010000029">
    <property type="protein sequence ID" value="MBB6004784.1"/>
    <property type="molecule type" value="Genomic_DNA"/>
</dbReference>
<dbReference type="PANTHER" id="PTHR21016">
    <property type="entry name" value="BETA-AMYLOID BINDING PROTEIN-RELATED"/>
    <property type="match status" value="1"/>
</dbReference>
<gene>
    <name evidence="10" type="ORF">HNP25_003454</name>
</gene>
<sequence>MKKIVILSSMLFLTVCSKSFASTPSEYLANDATIEATLGNGVEVASLIPTVNAETSNNVLATTSSLPTTSVAGSKNAATAFILSTFLGGLGIHRFYMGTATLTGVGYILTLGGCGIVAFVDWVVLLIALVNDEGISKYEDNPKFFMW</sequence>
<dbReference type="Proteomes" id="UP000524404">
    <property type="component" value="Unassembled WGS sequence"/>
</dbReference>
<accession>A0A841ER72</accession>
<keyword evidence="4 7" id="KW-1133">Transmembrane helix</keyword>
<keyword evidence="6" id="KW-0325">Glycoprotein</keyword>
<feature type="transmembrane region" description="Helical" evidence="7">
    <location>
        <begin position="77"/>
        <end position="96"/>
    </location>
</feature>
<evidence type="ECO:0000256" key="6">
    <source>
        <dbReference type="ARBA" id="ARBA00023180"/>
    </source>
</evidence>
<evidence type="ECO:0000259" key="9">
    <source>
        <dbReference type="Pfam" id="PF05154"/>
    </source>
</evidence>
<evidence type="ECO:0000256" key="3">
    <source>
        <dbReference type="ARBA" id="ARBA00022729"/>
    </source>
</evidence>
<evidence type="ECO:0000256" key="4">
    <source>
        <dbReference type="ARBA" id="ARBA00022989"/>
    </source>
</evidence>
<name>A0A841ER72_9BACT</name>
<comment type="caution">
    <text evidence="10">The sequence shown here is derived from an EMBL/GenBank/DDBJ whole genome shotgun (WGS) entry which is preliminary data.</text>
</comment>
<comment type="subcellular location">
    <subcellularLocation>
        <location evidence="1">Membrane</location>
        <topology evidence="1">Multi-pass membrane protein</topology>
    </subcellularLocation>
</comment>
<evidence type="ECO:0000313" key="10">
    <source>
        <dbReference type="EMBL" id="MBB6004784.1"/>
    </source>
</evidence>
<organism evidence="10 11">
    <name type="scientific">Arcicella rosea</name>
    <dbReference type="NCBI Taxonomy" id="502909"/>
    <lineage>
        <taxon>Bacteria</taxon>
        <taxon>Pseudomonadati</taxon>
        <taxon>Bacteroidota</taxon>
        <taxon>Cytophagia</taxon>
        <taxon>Cytophagales</taxon>
        <taxon>Flectobacillaceae</taxon>
        <taxon>Arcicella</taxon>
    </lineage>
</organism>
<evidence type="ECO:0000256" key="7">
    <source>
        <dbReference type="SAM" id="Phobius"/>
    </source>
</evidence>
<evidence type="ECO:0000256" key="5">
    <source>
        <dbReference type="ARBA" id="ARBA00023136"/>
    </source>
</evidence>
<dbReference type="AlphaFoldDB" id="A0A841ER72"/>
<keyword evidence="3 8" id="KW-0732">Signal</keyword>
<dbReference type="GO" id="GO:0016020">
    <property type="term" value="C:membrane"/>
    <property type="evidence" value="ECO:0007669"/>
    <property type="project" value="UniProtKB-SubCell"/>
</dbReference>
<evidence type="ECO:0000256" key="1">
    <source>
        <dbReference type="ARBA" id="ARBA00004141"/>
    </source>
</evidence>
<keyword evidence="11" id="KW-1185">Reference proteome</keyword>
<reference evidence="10 11" key="1">
    <citation type="submission" date="2020-08" db="EMBL/GenBank/DDBJ databases">
        <title>Functional genomics of gut bacteria from endangered species of beetles.</title>
        <authorList>
            <person name="Carlos-Shanley C."/>
        </authorList>
    </citation>
    <scope>NUCLEOTIDE SEQUENCE [LARGE SCALE GENOMIC DNA]</scope>
    <source>
        <strain evidence="10 11">S00070</strain>
    </source>
</reference>
<dbReference type="PANTHER" id="PTHR21016:SF7">
    <property type="entry name" value="TM2 DOMAIN-CONTAINING PROTEIN 3"/>
    <property type="match status" value="1"/>
</dbReference>
<feature type="domain" description="TM2" evidence="9">
    <location>
        <begin position="74"/>
        <end position="123"/>
    </location>
</feature>
<protein>
    <submittedName>
        <fullName evidence="10">TM2 domain-containing membrane protein YozV</fullName>
    </submittedName>
</protein>
<evidence type="ECO:0000256" key="8">
    <source>
        <dbReference type="SAM" id="SignalP"/>
    </source>
</evidence>
<dbReference type="Pfam" id="PF05154">
    <property type="entry name" value="TM2"/>
    <property type="match status" value="1"/>
</dbReference>
<evidence type="ECO:0000313" key="11">
    <source>
        <dbReference type="Proteomes" id="UP000524404"/>
    </source>
</evidence>
<dbReference type="InterPro" id="IPR050932">
    <property type="entry name" value="TM2D1-3-like"/>
</dbReference>
<feature type="signal peptide" evidence="8">
    <location>
        <begin position="1"/>
        <end position="21"/>
    </location>
</feature>
<keyword evidence="2 7" id="KW-0812">Transmembrane</keyword>
<dbReference type="RefSeq" id="WP_229202898.1">
    <property type="nucleotide sequence ID" value="NZ_JACHKT010000029.1"/>
</dbReference>
<proteinExistence type="predicted"/>
<evidence type="ECO:0000256" key="2">
    <source>
        <dbReference type="ARBA" id="ARBA00022692"/>
    </source>
</evidence>
<feature type="chain" id="PRO_5032629356" evidence="8">
    <location>
        <begin position="22"/>
        <end position="147"/>
    </location>
</feature>
<feature type="transmembrane region" description="Helical" evidence="7">
    <location>
        <begin position="108"/>
        <end position="130"/>
    </location>
</feature>